<dbReference type="Pfam" id="PF00092">
    <property type="entry name" value="VWA"/>
    <property type="match status" value="1"/>
</dbReference>
<gene>
    <name evidence="4" type="ORF">Bpfe_001895</name>
</gene>
<dbReference type="Proteomes" id="UP001233172">
    <property type="component" value="Unassembled WGS sequence"/>
</dbReference>
<evidence type="ECO:0000256" key="1">
    <source>
        <dbReference type="SAM" id="MobiDB-lite"/>
    </source>
</evidence>
<dbReference type="PANTHER" id="PTHR24020:SF20">
    <property type="entry name" value="PH DOMAIN-CONTAINING PROTEIN"/>
    <property type="match status" value="1"/>
</dbReference>
<keyword evidence="2" id="KW-0732">Signal</keyword>
<dbReference type="InterPro" id="IPR050525">
    <property type="entry name" value="ECM_Assembly_Org"/>
</dbReference>
<dbReference type="SMART" id="SM00327">
    <property type="entry name" value="VWA"/>
    <property type="match status" value="1"/>
</dbReference>
<name>A0AAD8CAC1_BIOPF</name>
<reference evidence="4" key="2">
    <citation type="submission" date="2023-04" db="EMBL/GenBank/DDBJ databases">
        <authorList>
            <person name="Bu L."/>
            <person name="Lu L."/>
            <person name="Laidemitt M.R."/>
            <person name="Zhang S.M."/>
            <person name="Mutuku M."/>
            <person name="Mkoji G."/>
            <person name="Steinauer M."/>
            <person name="Loker E.S."/>
        </authorList>
    </citation>
    <scope>NUCLEOTIDE SEQUENCE</scope>
    <source>
        <strain evidence="4">KasaAsao</strain>
        <tissue evidence="4">Whole Snail</tissue>
    </source>
</reference>
<evidence type="ECO:0000313" key="4">
    <source>
        <dbReference type="EMBL" id="KAK0068932.1"/>
    </source>
</evidence>
<dbReference type="Gene3D" id="3.40.50.410">
    <property type="entry name" value="von Willebrand factor, type A domain"/>
    <property type="match status" value="1"/>
</dbReference>
<accession>A0AAD8CAC1</accession>
<evidence type="ECO:0000256" key="2">
    <source>
        <dbReference type="SAM" id="SignalP"/>
    </source>
</evidence>
<dbReference type="CDD" id="cd01450">
    <property type="entry name" value="vWFA_subfamily_ECM"/>
    <property type="match status" value="1"/>
</dbReference>
<dbReference type="SUPFAM" id="SSF53300">
    <property type="entry name" value="vWA-like"/>
    <property type="match status" value="2"/>
</dbReference>
<protein>
    <submittedName>
        <fullName evidence="4">Matrilin</fullName>
    </submittedName>
</protein>
<dbReference type="InterPro" id="IPR002035">
    <property type="entry name" value="VWF_A"/>
</dbReference>
<organism evidence="4 5">
    <name type="scientific">Biomphalaria pfeifferi</name>
    <name type="common">Bloodfluke planorb</name>
    <name type="synonym">Freshwater snail</name>
    <dbReference type="NCBI Taxonomy" id="112525"/>
    <lineage>
        <taxon>Eukaryota</taxon>
        <taxon>Metazoa</taxon>
        <taxon>Spiralia</taxon>
        <taxon>Lophotrochozoa</taxon>
        <taxon>Mollusca</taxon>
        <taxon>Gastropoda</taxon>
        <taxon>Heterobranchia</taxon>
        <taxon>Euthyneura</taxon>
        <taxon>Panpulmonata</taxon>
        <taxon>Hygrophila</taxon>
        <taxon>Lymnaeoidea</taxon>
        <taxon>Planorbidae</taxon>
        <taxon>Biomphalaria</taxon>
    </lineage>
</organism>
<reference evidence="4" key="1">
    <citation type="journal article" date="2023" name="PLoS Negl. Trop. Dis.">
        <title>A genome sequence for Biomphalaria pfeifferi, the major vector snail for the human-infecting parasite Schistosoma mansoni.</title>
        <authorList>
            <person name="Bu L."/>
            <person name="Lu L."/>
            <person name="Laidemitt M.R."/>
            <person name="Zhang S.M."/>
            <person name="Mutuku M."/>
            <person name="Mkoji G."/>
            <person name="Steinauer M."/>
            <person name="Loker E.S."/>
        </authorList>
    </citation>
    <scope>NUCLEOTIDE SEQUENCE</scope>
    <source>
        <strain evidence="4">KasaAsao</strain>
    </source>
</reference>
<evidence type="ECO:0000313" key="5">
    <source>
        <dbReference type="Proteomes" id="UP001233172"/>
    </source>
</evidence>
<keyword evidence="5" id="KW-1185">Reference proteome</keyword>
<dbReference type="PROSITE" id="PS50234">
    <property type="entry name" value="VWFA"/>
    <property type="match status" value="1"/>
</dbReference>
<feature type="compositionally biased region" description="Polar residues" evidence="1">
    <location>
        <begin position="271"/>
        <end position="283"/>
    </location>
</feature>
<feature type="signal peptide" evidence="2">
    <location>
        <begin position="1"/>
        <end position="17"/>
    </location>
</feature>
<dbReference type="AlphaFoldDB" id="A0AAD8CAC1"/>
<dbReference type="PANTHER" id="PTHR24020">
    <property type="entry name" value="COLLAGEN ALPHA"/>
    <property type="match status" value="1"/>
</dbReference>
<feature type="region of interest" description="Disordered" evidence="1">
    <location>
        <begin position="231"/>
        <end position="283"/>
    </location>
</feature>
<evidence type="ECO:0000259" key="3">
    <source>
        <dbReference type="PROSITE" id="PS50234"/>
    </source>
</evidence>
<feature type="domain" description="VWFA" evidence="3">
    <location>
        <begin position="49"/>
        <end position="224"/>
    </location>
</feature>
<comment type="caution">
    <text evidence="4">The sequence shown here is derived from an EMBL/GenBank/DDBJ whole genome shotgun (WGS) entry which is preliminary data.</text>
</comment>
<dbReference type="InterPro" id="IPR036465">
    <property type="entry name" value="vWFA_dom_sf"/>
</dbReference>
<proteinExistence type="predicted"/>
<dbReference type="EMBL" id="JASAOG010000004">
    <property type="protein sequence ID" value="KAK0068932.1"/>
    <property type="molecule type" value="Genomic_DNA"/>
</dbReference>
<feature type="compositionally biased region" description="Low complexity" evidence="1">
    <location>
        <begin position="234"/>
        <end position="270"/>
    </location>
</feature>
<feature type="chain" id="PRO_5042272902" evidence="2">
    <location>
        <begin position="18"/>
        <end position="457"/>
    </location>
</feature>
<sequence>MLFFLAISLLLNQVTVAADYHHESDLLTKRDNLPNSPDDTIVCRQEPLELGIVLDSSRSIRKTDFNICIDFLKDYLKEFDISKDNVRVAIILYGNGIYTKDAFNLTTFNTKEDVISAIGRITQVEGGQTMTEKGINYMREVQFNAAVVRPGVTRIGLVITDGDSLNKTATAEEAKAARKSGIQMFAVGVGSQVGQTELRNIAGDISRVSQVNNYGQLKNLIKSLANRTCINTNTTPQPTSKATPPTTSKTTPQTTPQTRTTRSTRTTTTTISPNHQGDEPTCQQNPTDIYFVFSPADLGIDNTIWTTDFISSTVSTEYVRTLFKYGVISGSCPDDEGFNLGSYTTEVEIRNRLKSYGISKLPALTKQLATSGYTTERGARSHARKVAVLVVGGKKSAELVSKQVKTLLDQGIQVFIADPTNYGVKIEGATTLKGQSLAQAEELIYYLCNPCQPTTSK</sequence>